<reference evidence="1" key="1">
    <citation type="submission" date="2018-11" db="EMBL/GenBank/DDBJ databases">
        <authorList>
            <consortium name="Pathogen Informatics"/>
        </authorList>
    </citation>
    <scope>NUCLEOTIDE SEQUENCE</scope>
</reference>
<name>A0A448X089_9PLAT</name>
<dbReference type="Proteomes" id="UP000784294">
    <property type="component" value="Unassembled WGS sequence"/>
</dbReference>
<evidence type="ECO:0000313" key="2">
    <source>
        <dbReference type="Proteomes" id="UP000784294"/>
    </source>
</evidence>
<dbReference type="AlphaFoldDB" id="A0A448X089"/>
<protein>
    <submittedName>
        <fullName evidence="1">Uncharacterized protein</fullName>
    </submittedName>
</protein>
<sequence length="321" mass="35480">MHSAGCYPSVSWPDASLPPGSQEDFDSSNQPLNTANQTLNLLDHFLRLADPIDPASSMPATIDRVRLINAFGALGSQLAWPAWLACFEKQRLLAIHLVTNESSDPHLLNLTELRKQISASNFDQLHLHLQKPSFSDMYTVTPVASQSISSSNETEACQSPMETVSETETRQYEFIEGLRRREFGLGETLSERAVDLIKGRLSRSLTHLSEEMYFQPGHFLLELIQNADDNNYLLPDGSDASTEPFDESAHVATSVSPSPSCPTLQFRLEKFRSSVMGATCRQLACLIVLNNESAGFTEADITSLCDVGLSTKLDQREKKIG</sequence>
<comment type="caution">
    <text evidence="1">The sequence shown here is derived from an EMBL/GenBank/DDBJ whole genome shotgun (WGS) entry which is preliminary data.</text>
</comment>
<dbReference type="OrthoDB" id="1262810at2759"/>
<dbReference type="EMBL" id="CAAALY010068625">
    <property type="protein sequence ID" value="VEL24602.1"/>
    <property type="molecule type" value="Genomic_DNA"/>
</dbReference>
<organism evidence="1 2">
    <name type="scientific">Protopolystoma xenopodis</name>
    <dbReference type="NCBI Taxonomy" id="117903"/>
    <lineage>
        <taxon>Eukaryota</taxon>
        <taxon>Metazoa</taxon>
        <taxon>Spiralia</taxon>
        <taxon>Lophotrochozoa</taxon>
        <taxon>Platyhelminthes</taxon>
        <taxon>Monogenea</taxon>
        <taxon>Polyopisthocotylea</taxon>
        <taxon>Polystomatidea</taxon>
        <taxon>Polystomatidae</taxon>
        <taxon>Protopolystoma</taxon>
    </lineage>
</organism>
<keyword evidence="2" id="KW-1185">Reference proteome</keyword>
<proteinExistence type="predicted"/>
<gene>
    <name evidence="1" type="ORF">PXEA_LOCUS18042</name>
</gene>
<dbReference type="PANTHER" id="PTHR32387">
    <property type="entry name" value="WU:FJ29H11"/>
    <property type="match status" value="1"/>
</dbReference>
<accession>A0A448X089</accession>
<dbReference type="PANTHER" id="PTHR32387:SF0">
    <property type="entry name" value="PROTEIN NO VEIN"/>
    <property type="match status" value="1"/>
</dbReference>
<dbReference type="InterPro" id="IPR052957">
    <property type="entry name" value="Auxin_embryo_med"/>
</dbReference>
<evidence type="ECO:0000313" key="1">
    <source>
        <dbReference type="EMBL" id="VEL24602.1"/>
    </source>
</evidence>